<evidence type="ECO:0000256" key="2">
    <source>
        <dbReference type="ARBA" id="ARBA00004613"/>
    </source>
</evidence>
<feature type="chain" id="PRO_5043121951" evidence="15">
    <location>
        <begin position="21"/>
        <end position="469"/>
    </location>
</feature>
<name>A0A0N4TIC7_BRUPA</name>
<evidence type="ECO:0000256" key="5">
    <source>
        <dbReference type="ARBA" id="ARBA00022645"/>
    </source>
</evidence>
<dbReference type="InterPro" id="IPR000834">
    <property type="entry name" value="Peptidase_M14"/>
</dbReference>
<keyword evidence="5" id="KW-0121">Carboxypeptidase</keyword>
<evidence type="ECO:0000256" key="1">
    <source>
        <dbReference type="ARBA" id="ARBA00001947"/>
    </source>
</evidence>
<keyword evidence="9" id="KW-0378">Hydrolase</keyword>
<evidence type="ECO:0000313" key="18">
    <source>
        <dbReference type="Proteomes" id="UP000278627"/>
    </source>
</evidence>
<dbReference type="GO" id="GO:0008270">
    <property type="term" value="F:zinc ion binding"/>
    <property type="evidence" value="ECO:0007669"/>
    <property type="project" value="InterPro"/>
</dbReference>
<evidence type="ECO:0000256" key="10">
    <source>
        <dbReference type="ARBA" id="ARBA00022833"/>
    </source>
</evidence>
<evidence type="ECO:0000256" key="4">
    <source>
        <dbReference type="ARBA" id="ARBA00022525"/>
    </source>
</evidence>
<evidence type="ECO:0000256" key="13">
    <source>
        <dbReference type="ARBA" id="ARBA00057299"/>
    </source>
</evidence>
<comment type="function">
    <text evidence="13">Involved in the digestion of the blood meal.</text>
</comment>
<proteinExistence type="inferred from homology"/>
<evidence type="ECO:0000256" key="8">
    <source>
        <dbReference type="ARBA" id="ARBA00022729"/>
    </source>
</evidence>
<accession>A0A0N4TIC7</accession>
<evidence type="ECO:0000256" key="6">
    <source>
        <dbReference type="ARBA" id="ARBA00022670"/>
    </source>
</evidence>
<dbReference type="InterPro" id="IPR036990">
    <property type="entry name" value="M14A-like_propep"/>
</dbReference>
<dbReference type="SUPFAM" id="SSF53187">
    <property type="entry name" value="Zn-dependent exopeptidases"/>
    <property type="match status" value="1"/>
</dbReference>
<dbReference type="Pfam" id="PF02244">
    <property type="entry name" value="Propep_M14"/>
    <property type="match status" value="1"/>
</dbReference>
<feature type="active site" description="Proton donor/acceptor" evidence="14">
    <location>
        <position position="407"/>
    </location>
</feature>
<evidence type="ECO:0000256" key="9">
    <source>
        <dbReference type="ARBA" id="ARBA00022801"/>
    </source>
</evidence>
<keyword evidence="6" id="KW-0645">Protease</keyword>
<dbReference type="InterPro" id="IPR057246">
    <property type="entry name" value="CARBOXYPEPT_ZN_1"/>
</dbReference>
<dbReference type="Gene3D" id="3.40.630.10">
    <property type="entry name" value="Zn peptidases"/>
    <property type="match status" value="1"/>
</dbReference>
<keyword evidence="11" id="KW-0482">Metalloprotease</keyword>
<comment type="cofactor">
    <cofactor evidence="1">
        <name>Zn(2+)</name>
        <dbReference type="ChEBI" id="CHEBI:29105"/>
    </cofactor>
</comment>
<sequence>MLAIFAVLFTTLRLEYMCSATQQYRGYSLLRFPTVTTDWLDQIEADSLALNNANVINFLETKRILVDIWAKPNMYRNHADVLVAPEYLDSFLALLRMRDISDIQIVANDIQKEIDRERRDLAYAMKYRSRRSVSNNSLANFNLIAYHRYDEIVDYLRKLSRLHPNLVEIFNITKTYEGRDLIGIKIGSRSSFKPAIFIDAGIHAREWIAPAVALYIITKLVTEYQKDSNLTHMIDKFDWYIVPVANPDGYEYSMTTDRLWRKTRSRNVTVNKWCVGADANRNWGYRWGEAGANRSPCSNIYPGSTAFSEVETAGIRDFITYQILDLKVYVSLHSYGQLFLAPWGYTNDRPNNYYDQKQAASLAVEAIRKRTGAKYDYGTISELMYRASGTSIDYMQDKGVPYIYGIELRPEDADNNFGFTIPARFIEPTANIFSGQMVTSALALDKYVPFLDMSESIVGIIPKVSTVRL</sequence>
<dbReference type="Pfam" id="PF00246">
    <property type="entry name" value="Peptidase_M14"/>
    <property type="match status" value="1"/>
</dbReference>
<keyword evidence="12" id="KW-1015">Disulfide bond</keyword>
<dbReference type="Gene3D" id="3.30.70.340">
    <property type="entry name" value="Metallocarboxypeptidase-like"/>
    <property type="match status" value="1"/>
</dbReference>
<dbReference type="AlphaFoldDB" id="A0A0N4TIC7"/>
<comment type="subcellular location">
    <subcellularLocation>
        <location evidence="2">Secreted</location>
    </subcellularLocation>
</comment>
<dbReference type="EMBL" id="UZAD01013129">
    <property type="protein sequence ID" value="VDN89127.1"/>
    <property type="molecule type" value="Genomic_DNA"/>
</dbReference>
<evidence type="ECO:0000256" key="15">
    <source>
        <dbReference type="SAM" id="SignalP"/>
    </source>
</evidence>
<evidence type="ECO:0000259" key="16">
    <source>
        <dbReference type="PROSITE" id="PS52035"/>
    </source>
</evidence>
<dbReference type="SMART" id="SM00631">
    <property type="entry name" value="Zn_pept"/>
    <property type="match status" value="1"/>
</dbReference>
<feature type="signal peptide" evidence="15">
    <location>
        <begin position="1"/>
        <end position="20"/>
    </location>
</feature>
<evidence type="ECO:0000256" key="11">
    <source>
        <dbReference type="ARBA" id="ARBA00023049"/>
    </source>
</evidence>
<keyword evidence="18" id="KW-1185">Reference proteome</keyword>
<keyword evidence="7" id="KW-0479">Metal-binding</keyword>
<gene>
    <name evidence="17" type="ORF">BPAG_LOCUS7941</name>
</gene>
<dbReference type="PANTHER" id="PTHR11705:SF139">
    <property type="entry name" value="PEPTIDASE M14 CARBOXYPEPTIDASE A DOMAIN-CONTAINING PROTEIN"/>
    <property type="match status" value="1"/>
</dbReference>
<keyword evidence="10" id="KW-0862">Zinc</keyword>
<organism evidence="19">
    <name type="scientific">Brugia pahangi</name>
    <name type="common">Filarial nematode worm</name>
    <dbReference type="NCBI Taxonomy" id="6280"/>
    <lineage>
        <taxon>Eukaryota</taxon>
        <taxon>Metazoa</taxon>
        <taxon>Ecdysozoa</taxon>
        <taxon>Nematoda</taxon>
        <taxon>Chromadorea</taxon>
        <taxon>Rhabditida</taxon>
        <taxon>Spirurina</taxon>
        <taxon>Spiruromorpha</taxon>
        <taxon>Filarioidea</taxon>
        <taxon>Onchocercidae</taxon>
        <taxon>Brugia</taxon>
    </lineage>
</organism>
<evidence type="ECO:0000313" key="19">
    <source>
        <dbReference type="WBParaSite" id="BPAG_0000797901-mRNA-1"/>
    </source>
</evidence>
<feature type="domain" description="Peptidase M14" evidence="16">
    <location>
        <begin position="145"/>
        <end position="444"/>
    </location>
</feature>
<dbReference type="GO" id="GO:0006508">
    <property type="term" value="P:proteolysis"/>
    <property type="evidence" value="ECO:0007669"/>
    <property type="project" value="UniProtKB-KW"/>
</dbReference>
<dbReference type="PANTHER" id="PTHR11705">
    <property type="entry name" value="PROTEASE FAMILY M14 CARBOXYPEPTIDASE A,B"/>
    <property type="match status" value="1"/>
</dbReference>
<keyword evidence="4" id="KW-0964">Secreted</keyword>
<evidence type="ECO:0000256" key="3">
    <source>
        <dbReference type="ARBA" id="ARBA00005988"/>
    </source>
</evidence>
<comment type="similarity">
    <text evidence="3 14">Belongs to the peptidase M14 family.</text>
</comment>
<evidence type="ECO:0000313" key="17">
    <source>
        <dbReference type="EMBL" id="VDN89127.1"/>
    </source>
</evidence>
<dbReference type="GO" id="GO:0004181">
    <property type="term" value="F:metallocarboxypeptidase activity"/>
    <property type="evidence" value="ECO:0007669"/>
    <property type="project" value="InterPro"/>
</dbReference>
<dbReference type="STRING" id="6280.A0A0N4TIC7"/>
<evidence type="ECO:0000256" key="14">
    <source>
        <dbReference type="PROSITE-ProRule" id="PRU01379"/>
    </source>
</evidence>
<dbReference type="PROSITE" id="PS00132">
    <property type="entry name" value="CARBOXYPEPT_ZN_1"/>
    <property type="match status" value="1"/>
</dbReference>
<reference evidence="17 18" key="2">
    <citation type="submission" date="2018-11" db="EMBL/GenBank/DDBJ databases">
        <authorList>
            <consortium name="Pathogen Informatics"/>
        </authorList>
    </citation>
    <scope>NUCLEOTIDE SEQUENCE [LARGE SCALE GENOMIC DNA]</scope>
</reference>
<dbReference type="FunFam" id="3.40.630.10:FF:000040">
    <property type="entry name" value="zinc carboxypeptidase"/>
    <property type="match status" value="1"/>
</dbReference>
<dbReference type="CDD" id="cd03860">
    <property type="entry name" value="M14_CP_A-B_like"/>
    <property type="match status" value="1"/>
</dbReference>
<dbReference type="GO" id="GO:0005615">
    <property type="term" value="C:extracellular space"/>
    <property type="evidence" value="ECO:0007669"/>
    <property type="project" value="TreeGrafter"/>
</dbReference>
<dbReference type="PRINTS" id="PR00765">
    <property type="entry name" value="CRBOXYPTASEA"/>
</dbReference>
<evidence type="ECO:0000256" key="12">
    <source>
        <dbReference type="ARBA" id="ARBA00023157"/>
    </source>
</evidence>
<dbReference type="SUPFAM" id="SSF54897">
    <property type="entry name" value="Protease propeptides/inhibitors"/>
    <property type="match status" value="1"/>
</dbReference>
<dbReference type="InterPro" id="IPR003146">
    <property type="entry name" value="M14A_act_pep"/>
</dbReference>
<keyword evidence="8 15" id="KW-0732">Signal</keyword>
<evidence type="ECO:0000256" key="7">
    <source>
        <dbReference type="ARBA" id="ARBA00022723"/>
    </source>
</evidence>
<dbReference type="WBParaSite" id="BPAG_0000797901-mRNA-1">
    <property type="protein sequence ID" value="BPAG_0000797901-mRNA-1"/>
    <property type="gene ID" value="BPAG_0000797901"/>
</dbReference>
<protein>
    <submittedName>
        <fullName evidence="19">Peptidase_M14 domain-containing protein</fullName>
    </submittedName>
</protein>
<dbReference type="Proteomes" id="UP000278627">
    <property type="component" value="Unassembled WGS sequence"/>
</dbReference>
<reference evidence="19" key="1">
    <citation type="submission" date="2017-02" db="UniProtKB">
        <authorList>
            <consortium name="WormBaseParasite"/>
        </authorList>
    </citation>
    <scope>IDENTIFICATION</scope>
</reference>
<dbReference type="PROSITE" id="PS52035">
    <property type="entry name" value="PEPTIDASE_M14"/>
    <property type="match status" value="1"/>
</dbReference>